<feature type="coiled-coil region" evidence="2">
    <location>
        <begin position="272"/>
        <end position="299"/>
    </location>
</feature>
<dbReference type="AlphaFoldDB" id="A0A1B6EE03"/>
<evidence type="ECO:0000256" key="1">
    <source>
        <dbReference type="ARBA" id="ARBA00023121"/>
    </source>
</evidence>
<name>A0A1B6EE03_9HEMI</name>
<dbReference type="PROSITE" id="PS00880">
    <property type="entry name" value="ACB_1"/>
    <property type="match status" value="1"/>
</dbReference>
<keyword evidence="4" id="KW-0812">Transmembrane</keyword>
<feature type="domain" description="ACB" evidence="5">
    <location>
        <begin position="3"/>
        <end position="92"/>
    </location>
</feature>
<keyword evidence="1" id="KW-0446">Lipid-binding</keyword>
<dbReference type="Pfam" id="PF00887">
    <property type="entry name" value="ACBP"/>
    <property type="match status" value="1"/>
</dbReference>
<keyword evidence="4" id="KW-1133">Transmembrane helix</keyword>
<dbReference type="InterPro" id="IPR014352">
    <property type="entry name" value="FERM/acyl-CoA-bd_prot_sf"/>
</dbReference>
<dbReference type="PRINTS" id="PR00689">
    <property type="entry name" value="ACOABINDINGP"/>
</dbReference>
<dbReference type="InterPro" id="IPR000582">
    <property type="entry name" value="Acyl-CoA-binding_protein"/>
</dbReference>
<feature type="transmembrane region" description="Helical" evidence="4">
    <location>
        <begin position="301"/>
        <end position="326"/>
    </location>
</feature>
<dbReference type="SUPFAM" id="SSF47027">
    <property type="entry name" value="Acyl-CoA binding protein"/>
    <property type="match status" value="1"/>
</dbReference>
<dbReference type="Gene3D" id="1.20.80.10">
    <property type="match status" value="1"/>
</dbReference>
<dbReference type="EMBL" id="GEDC01001119">
    <property type="protein sequence ID" value="JAS36179.1"/>
    <property type="molecule type" value="Transcribed_RNA"/>
</dbReference>
<dbReference type="GO" id="GO:0000062">
    <property type="term" value="F:fatty-acyl-CoA binding"/>
    <property type="evidence" value="ECO:0007669"/>
    <property type="project" value="InterPro"/>
</dbReference>
<dbReference type="InterPro" id="IPR035984">
    <property type="entry name" value="Acyl-CoA-binding_sf"/>
</dbReference>
<gene>
    <name evidence="6" type="ORF">g.1747</name>
</gene>
<protein>
    <recommendedName>
        <fullName evidence="5">ACB domain-containing protein</fullName>
    </recommendedName>
</protein>
<evidence type="ECO:0000256" key="3">
    <source>
        <dbReference type="SAM" id="MobiDB-lite"/>
    </source>
</evidence>
<evidence type="ECO:0000256" key="4">
    <source>
        <dbReference type="SAM" id="Phobius"/>
    </source>
</evidence>
<dbReference type="GO" id="GO:0019915">
    <property type="term" value="P:lipid storage"/>
    <property type="evidence" value="ECO:0007669"/>
    <property type="project" value="UniProtKB-ARBA"/>
</dbReference>
<dbReference type="InterPro" id="IPR022408">
    <property type="entry name" value="Acyl-CoA-binding_prot_CS"/>
</dbReference>
<keyword evidence="4" id="KW-0472">Membrane</keyword>
<evidence type="ECO:0000259" key="5">
    <source>
        <dbReference type="PROSITE" id="PS51228"/>
    </source>
</evidence>
<dbReference type="PANTHER" id="PTHR23310">
    <property type="entry name" value="ACYL-COA-BINDING PROTEIN, ACBP"/>
    <property type="match status" value="1"/>
</dbReference>
<reference evidence="6" key="1">
    <citation type="submission" date="2015-12" db="EMBL/GenBank/DDBJ databases">
        <title>De novo transcriptome assembly of four potential Pierce s Disease insect vectors from Arizona vineyards.</title>
        <authorList>
            <person name="Tassone E.E."/>
        </authorList>
    </citation>
    <scope>NUCLEOTIDE SEQUENCE</scope>
</reference>
<evidence type="ECO:0000313" key="6">
    <source>
        <dbReference type="EMBL" id="JAS36179.1"/>
    </source>
</evidence>
<accession>A0A1B6EE03</accession>
<feature type="region of interest" description="Disordered" evidence="3">
    <location>
        <begin position="179"/>
        <end position="199"/>
    </location>
</feature>
<keyword evidence="2" id="KW-0175">Coiled coil</keyword>
<dbReference type="GO" id="GO:0006631">
    <property type="term" value="P:fatty acid metabolic process"/>
    <property type="evidence" value="ECO:0007669"/>
    <property type="project" value="TreeGrafter"/>
</dbReference>
<dbReference type="PROSITE" id="PS51228">
    <property type="entry name" value="ACB_2"/>
    <property type="match status" value="1"/>
</dbReference>
<dbReference type="PANTHER" id="PTHR23310:SF77">
    <property type="entry name" value="LD25952P"/>
    <property type="match status" value="1"/>
</dbReference>
<sequence>MSHERKFKAAVNVIRNLPKNGAYQPSHDLMLRFYAYYKQATEGPNKKPKPNFWELISKAKWDAWHKLGNMTKEEAMIHYVEELKKIVETMSYTDNVANFLTSLDSFYESVPAEDLEMLIGPVINRVQSQPGSPLSGSPLGSREPSPQRLKLNAINKSYSASQLPQDTDDDDEDNFVDTLEQEEPDKISRKKSSSNPSEVNSVILNTHHNLSSVIVNGDANFNKEKESTNQSTKLKDIEVRKDEEVPLSHIHLIRKEVNSVMKNTSMALRHDLDAIMTRVSSLEIKVHKMERNRQKYKQSTWWLFLGLSEQTIAFLIIWPFIVTFLLQSMQQRKT</sequence>
<proteinExistence type="predicted"/>
<dbReference type="FunFam" id="1.20.80.10:FF:000010">
    <property type="entry name" value="Acyl-CoA-binding domain-containing protein 5"/>
    <property type="match status" value="1"/>
</dbReference>
<dbReference type="GO" id="GO:0005737">
    <property type="term" value="C:cytoplasm"/>
    <property type="evidence" value="ECO:0007669"/>
    <property type="project" value="TreeGrafter"/>
</dbReference>
<evidence type="ECO:0000256" key="2">
    <source>
        <dbReference type="SAM" id="Coils"/>
    </source>
</evidence>
<organism evidence="6">
    <name type="scientific">Clastoptera arizonana</name>
    <name type="common">Arizona spittle bug</name>
    <dbReference type="NCBI Taxonomy" id="38151"/>
    <lineage>
        <taxon>Eukaryota</taxon>
        <taxon>Metazoa</taxon>
        <taxon>Ecdysozoa</taxon>
        <taxon>Arthropoda</taxon>
        <taxon>Hexapoda</taxon>
        <taxon>Insecta</taxon>
        <taxon>Pterygota</taxon>
        <taxon>Neoptera</taxon>
        <taxon>Paraneoptera</taxon>
        <taxon>Hemiptera</taxon>
        <taxon>Auchenorrhyncha</taxon>
        <taxon>Cercopoidea</taxon>
        <taxon>Clastopteridae</taxon>
        <taxon>Clastoptera</taxon>
    </lineage>
</organism>